<reference evidence="4" key="1">
    <citation type="journal article" date="2019" name="Int. J. Syst. Evol. Microbiol.">
        <title>The Global Catalogue of Microorganisms (GCM) 10K type strain sequencing project: providing services to taxonomists for standard genome sequencing and annotation.</title>
        <authorList>
            <consortium name="The Broad Institute Genomics Platform"/>
            <consortium name="The Broad Institute Genome Sequencing Center for Infectious Disease"/>
            <person name="Wu L."/>
            <person name="Ma J."/>
        </authorList>
    </citation>
    <scope>NUCLEOTIDE SEQUENCE [LARGE SCALE GENOMIC DNA]</scope>
    <source>
        <strain evidence="4">NBRC 105857</strain>
    </source>
</reference>
<evidence type="ECO:0000313" key="4">
    <source>
        <dbReference type="Proteomes" id="UP001156664"/>
    </source>
</evidence>
<keyword evidence="1" id="KW-1133">Transmembrane helix</keyword>
<keyword evidence="1" id="KW-0812">Transmembrane</keyword>
<dbReference type="EMBL" id="BSOJ01000015">
    <property type="protein sequence ID" value="GLR26488.1"/>
    <property type="molecule type" value="Genomic_DNA"/>
</dbReference>
<dbReference type="Pfam" id="PF07811">
    <property type="entry name" value="TadE"/>
    <property type="match status" value="1"/>
</dbReference>
<proteinExistence type="predicted"/>
<gene>
    <name evidence="3" type="ORF">GCM10007875_15780</name>
</gene>
<evidence type="ECO:0000256" key="1">
    <source>
        <dbReference type="SAM" id="Phobius"/>
    </source>
</evidence>
<feature type="transmembrane region" description="Helical" evidence="1">
    <location>
        <begin position="12"/>
        <end position="45"/>
    </location>
</feature>
<accession>A0ABQ5YUC6</accession>
<evidence type="ECO:0000259" key="2">
    <source>
        <dbReference type="Pfam" id="PF07811"/>
    </source>
</evidence>
<keyword evidence="4" id="KW-1185">Reference proteome</keyword>
<name>A0ABQ5YUC6_9BURK</name>
<dbReference type="RefSeq" id="WP_284281095.1">
    <property type="nucleotide sequence ID" value="NZ_BSOJ01000015.1"/>
</dbReference>
<sequence length="146" mass="15652">MRQPQPHLRQKGVLLIELALTLPIILLLIFAIVQYAVVLGAMIVMNNTVSEAARQATVYRSGASVADYEQVARDALSTLLPTYIGSFKTIVQADVQPTACGDSTCLKLTLSYPDYSGNPLLGNAMFLPLPTSLSAQATTRVEPDGS</sequence>
<organism evidence="3 4">
    <name type="scientific">Limnobacter litoralis</name>
    <dbReference type="NCBI Taxonomy" id="481366"/>
    <lineage>
        <taxon>Bacteria</taxon>
        <taxon>Pseudomonadati</taxon>
        <taxon>Pseudomonadota</taxon>
        <taxon>Betaproteobacteria</taxon>
        <taxon>Burkholderiales</taxon>
        <taxon>Burkholderiaceae</taxon>
        <taxon>Limnobacter</taxon>
    </lineage>
</organism>
<dbReference type="InterPro" id="IPR012495">
    <property type="entry name" value="TadE-like_dom"/>
</dbReference>
<keyword evidence="1" id="KW-0472">Membrane</keyword>
<dbReference type="Proteomes" id="UP001156664">
    <property type="component" value="Unassembled WGS sequence"/>
</dbReference>
<comment type="caution">
    <text evidence="3">The sequence shown here is derived from an EMBL/GenBank/DDBJ whole genome shotgun (WGS) entry which is preliminary data.</text>
</comment>
<protein>
    <recommendedName>
        <fullName evidence="2">TadE-like domain-containing protein</fullName>
    </recommendedName>
</protein>
<evidence type="ECO:0000313" key="3">
    <source>
        <dbReference type="EMBL" id="GLR26488.1"/>
    </source>
</evidence>
<feature type="domain" description="TadE-like" evidence="2">
    <location>
        <begin position="12"/>
        <end position="54"/>
    </location>
</feature>